<keyword evidence="2" id="KW-1133">Transmembrane helix</keyword>
<dbReference type="Pfam" id="PF02254">
    <property type="entry name" value="TrkA_N"/>
    <property type="match status" value="1"/>
</dbReference>
<dbReference type="GO" id="GO:0034220">
    <property type="term" value="P:monoatomic ion transmembrane transport"/>
    <property type="evidence" value="ECO:0007669"/>
    <property type="project" value="UniProtKB-KW"/>
</dbReference>
<dbReference type="PANTHER" id="PTHR43833">
    <property type="entry name" value="POTASSIUM CHANNEL PROTEIN 2-RELATED-RELATED"/>
    <property type="match status" value="1"/>
</dbReference>
<dbReference type="InterPro" id="IPR050721">
    <property type="entry name" value="Trk_Ktr_HKT_K-transport"/>
</dbReference>
<accession>A0A5C6AVL2</accession>
<keyword evidence="2" id="KW-0812">Transmembrane</keyword>
<keyword evidence="2" id="KW-0472">Membrane</keyword>
<dbReference type="EMBL" id="SJPN01000004">
    <property type="protein sequence ID" value="TWU02164.1"/>
    <property type="molecule type" value="Genomic_DNA"/>
</dbReference>
<evidence type="ECO:0000313" key="4">
    <source>
        <dbReference type="EMBL" id="TWU02164.1"/>
    </source>
</evidence>
<dbReference type="InterPro" id="IPR013099">
    <property type="entry name" value="K_chnl_dom"/>
</dbReference>
<dbReference type="GO" id="GO:0005886">
    <property type="term" value="C:plasma membrane"/>
    <property type="evidence" value="ECO:0007669"/>
    <property type="project" value="UniProtKB-SubCell"/>
</dbReference>
<dbReference type="SUPFAM" id="SSF81324">
    <property type="entry name" value="Voltage-gated potassium channels"/>
    <property type="match status" value="1"/>
</dbReference>
<feature type="domain" description="RCK N-terminal" evidence="3">
    <location>
        <begin position="107"/>
        <end position="226"/>
    </location>
</feature>
<dbReference type="Pfam" id="PF07885">
    <property type="entry name" value="Ion_trans_2"/>
    <property type="match status" value="1"/>
</dbReference>
<protein>
    <submittedName>
        <fullName evidence="4">Voltage-gated potassium channel Kch</fullName>
    </submittedName>
</protein>
<keyword evidence="4" id="KW-0407">Ion channel</keyword>
<dbReference type="RefSeq" id="WP_146520542.1">
    <property type="nucleotide sequence ID" value="NZ_CP151726.1"/>
</dbReference>
<dbReference type="Gene3D" id="1.10.287.70">
    <property type="match status" value="1"/>
</dbReference>
<comment type="caution">
    <text evidence="4">The sequence shown here is derived from an EMBL/GenBank/DDBJ whole genome shotgun (WGS) entry which is preliminary data.</text>
</comment>
<dbReference type="SUPFAM" id="SSF51735">
    <property type="entry name" value="NAD(P)-binding Rossmann-fold domains"/>
    <property type="match status" value="1"/>
</dbReference>
<keyword evidence="5" id="KW-1185">Reference proteome</keyword>
<dbReference type="Gene3D" id="3.40.50.720">
    <property type="entry name" value="NAD(P)-binding Rossmann-like Domain"/>
    <property type="match status" value="1"/>
</dbReference>
<evidence type="ECO:0000256" key="1">
    <source>
        <dbReference type="ARBA" id="ARBA00004651"/>
    </source>
</evidence>
<evidence type="ECO:0000259" key="3">
    <source>
        <dbReference type="PROSITE" id="PS51201"/>
    </source>
</evidence>
<keyword evidence="4" id="KW-0813">Transport</keyword>
<evidence type="ECO:0000256" key="2">
    <source>
        <dbReference type="SAM" id="Phobius"/>
    </source>
</evidence>
<proteinExistence type="predicted"/>
<evidence type="ECO:0000313" key="5">
    <source>
        <dbReference type="Proteomes" id="UP000320176"/>
    </source>
</evidence>
<keyword evidence="4" id="KW-0406">Ion transport</keyword>
<dbReference type="Proteomes" id="UP000320176">
    <property type="component" value="Unassembled WGS sequence"/>
</dbReference>
<dbReference type="GO" id="GO:0006813">
    <property type="term" value="P:potassium ion transport"/>
    <property type="evidence" value="ECO:0007669"/>
    <property type="project" value="InterPro"/>
</dbReference>
<dbReference type="AlphaFoldDB" id="A0A5C6AVL2"/>
<dbReference type="InterPro" id="IPR036291">
    <property type="entry name" value="NAD(P)-bd_dom_sf"/>
</dbReference>
<sequence>MNSTSITRRLSLFVAFLLVAATFGFVVIEGWPVADSVYMTVITLSTVGFGEVQELTPKGRMYTSVLIAISSVLMAGWTAGITSFLVSGQLTGRFQRQRDRKMISRMQDHVVVCGGGITALTVIAKLVGEGKQVVAIASATSEIEAIRQISPEIPVVEEDAKSELAMMDANILHAKYLVAATESDYDNLLVVITGKGMGTNIRVISFAHSTELASRMFKTGADDVVCPLVIGGEHVASLISDESHTANKKTVPAF</sequence>
<feature type="transmembrane region" description="Helical" evidence="2">
    <location>
        <begin position="12"/>
        <end position="34"/>
    </location>
</feature>
<comment type="subcellular location">
    <subcellularLocation>
        <location evidence="1">Cell membrane</location>
        <topology evidence="1">Multi-pass membrane protein</topology>
    </subcellularLocation>
</comment>
<dbReference type="OrthoDB" id="9785285at2"/>
<gene>
    <name evidence="4" type="primary">kch_1</name>
    <name evidence="4" type="ORF">Pla52n_32130</name>
</gene>
<dbReference type="InterPro" id="IPR003148">
    <property type="entry name" value="RCK_N"/>
</dbReference>
<dbReference type="PANTHER" id="PTHR43833:SF9">
    <property type="entry name" value="POTASSIUM CHANNEL PROTEIN YUGO-RELATED"/>
    <property type="match status" value="1"/>
</dbReference>
<feature type="transmembrane region" description="Helical" evidence="2">
    <location>
        <begin position="65"/>
        <end position="88"/>
    </location>
</feature>
<dbReference type="PROSITE" id="PS51201">
    <property type="entry name" value="RCK_N"/>
    <property type="match status" value="1"/>
</dbReference>
<organism evidence="4 5">
    <name type="scientific">Stieleria varia</name>
    <dbReference type="NCBI Taxonomy" id="2528005"/>
    <lineage>
        <taxon>Bacteria</taxon>
        <taxon>Pseudomonadati</taxon>
        <taxon>Planctomycetota</taxon>
        <taxon>Planctomycetia</taxon>
        <taxon>Pirellulales</taxon>
        <taxon>Pirellulaceae</taxon>
        <taxon>Stieleria</taxon>
    </lineage>
</organism>
<reference evidence="4 5" key="1">
    <citation type="submission" date="2019-02" db="EMBL/GenBank/DDBJ databases">
        <title>Deep-cultivation of Planctomycetes and their phenomic and genomic characterization uncovers novel biology.</title>
        <authorList>
            <person name="Wiegand S."/>
            <person name="Jogler M."/>
            <person name="Boedeker C."/>
            <person name="Pinto D."/>
            <person name="Vollmers J."/>
            <person name="Rivas-Marin E."/>
            <person name="Kohn T."/>
            <person name="Peeters S.H."/>
            <person name="Heuer A."/>
            <person name="Rast P."/>
            <person name="Oberbeckmann S."/>
            <person name="Bunk B."/>
            <person name="Jeske O."/>
            <person name="Meyerdierks A."/>
            <person name="Storesund J.E."/>
            <person name="Kallscheuer N."/>
            <person name="Luecker S."/>
            <person name="Lage O.M."/>
            <person name="Pohl T."/>
            <person name="Merkel B.J."/>
            <person name="Hornburger P."/>
            <person name="Mueller R.-W."/>
            <person name="Bruemmer F."/>
            <person name="Labrenz M."/>
            <person name="Spormann A.M."/>
            <person name="Op Den Camp H."/>
            <person name="Overmann J."/>
            <person name="Amann R."/>
            <person name="Jetten M.S.M."/>
            <person name="Mascher T."/>
            <person name="Medema M.H."/>
            <person name="Devos D.P."/>
            <person name="Kaster A.-K."/>
            <person name="Ovreas L."/>
            <person name="Rohde M."/>
            <person name="Galperin M.Y."/>
            <person name="Jogler C."/>
        </authorList>
    </citation>
    <scope>NUCLEOTIDE SEQUENCE [LARGE SCALE GENOMIC DNA]</scope>
    <source>
        <strain evidence="4 5">Pla52n</strain>
    </source>
</reference>
<feature type="transmembrane region" description="Helical" evidence="2">
    <location>
        <begin position="109"/>
        <end position="128"/>
    </location>
</feature>
<name>A0A5C6AVL2_9BACT</name>